<proteinExistence type="inferred from homology"/>
<dbReference type="KEGG" id="cis:CINS_1129"/>
<accession>A0A0A8H1X8</accession>
<keyword evidence="3 7" id="KW-0812">Transmembrane</keyword>
<evidence type="ECO:0000259" key="9">
    <source>
        <dbReference type="Pfam" id="PF12704"/>
    </source>
</evidence>
<feature type="transmembrane region" description="Helical" evidence="7">
    <location>
        <begin position="332"/>
        <end position="354"/>
    </location>
</feature>
<dbReference type="AlphaFoldDB" id="A0A0A8H1X8"/>
<dbReference type="Pfam" id="PF12704">
    <property type="entry name" value="MacB_PCD"/>
    <property type="match status" value="1"/>
</dbReference>
<dbReference type="InterPro" id="IPR050250">
    <property type="entry name" value="Macrolide_Exporter_MacB"/>
</dbReference>
<dbReference type="InterPro" id="IPR003838">
    <property type="entry name" value="ABC3_permease_C"/>
</dbReference>
<dbReference type="Pfam" id="PF02687">
    <property type="entry name" value="FtsX"/>
    <property type="match status" value="1"/>
</dbReference>
<evidence type="ECO:0000256" key="2">
    <source>
        <dbReference type="ARBA" id="ARBA00022475"/>
    </source>
</evidence>
<keyword evidence="4 7" id="KW-1133">Transmembrane helix</keyword>
<keyword evidence="2" id="KW-1003">Cell membrane</keyword>
<dbReference type="GO" id="GO:0022857">
    <property type="term" value="F:transmembrane transporter activity"/>
    <property type="evidence" value="ECO:0007669"/>
    <property type="project" value="TreeGrafter"/>
</dbReference>
<protein>
    <submittedName>
        <fullName evidence="10">Ferrirhodotorulic acid ABC transporter, permease protein</fullName>
    </submittedName>
</protein>
<evidence type="ECO:0000256" key="5">
    <source>
        <dbReference type="ARBA" id="ARBA00023136"/>
    </source>
</evidence>
<feature type="domain" description="ABC3 transporter permease C-terminal" evidence="8">
    <location>
        <begin position="250"/>
        <end position="363"/>
    </location>
</feature>
<feature type="transmembrane region" description="Helical" evidence="7">
    <location>
        <begin position="246"/>
        <end position="273"/>
    </location>
</feature>
<feature type="transmembrane region" description="Helical" evidence="7">
    <location>
        <begin position="294"/>
        <end position="326"/>
    </location>
</feature>
<evidence type="ECO:0000256" key="6">
    <source>
        <dbReference type="ARBA" id="ARBA00038076"/>
    </source>
</evidence>
<comment type="subcellular location">
    <subcellularLocation>
        <location evidence="1">Cell membrane</location>
        <topology evidence="1">Multi-pass membrane protein</topology>
    </subcellularLocation>
</comment>
<evidence type="ECO:0000313" key="11">
    <source>
        <dbReference type="Proteomes" id="UP000031163"/>
    </source>
</evidence>
<dbReference type="EMBL" id="CP007770">
    <property type="protein sequence ID" value="AJC88091.1"/>
    <property type="molecule type" value="Genomic_DNA"/>
</dbReference>
<evidence type="ECO:0000256" key="7">
    <source>
        <dbReference type="SAM" id="Phobius"/>
    </source>
</evidence>
<sequence>MGNNFFVQEIFKSLIFSYKRVSVIFIAIFIGAMVSTSFFNIYFDIDAKLSKELKAYGANFIITPKNSEFLDMQEFLQIKEQLKARSIAPFLYGFYNLESSSAIVLGTDFASLKLTKPFIEVLKGNFSLSDFKEDSAFVGADLAKQLELKIGQEIQIYNPSLSKIVKVVIKGILRSNDEQDGVLIVSLQKAQELADKNVVNYAEAIVLGDYETLNNTGKKLSQDNIEARPISSVSISEGLILDKMKALMALISIVILLISSLSVNTTLSAVIFSRKKEIALHLALGAKQKDLIKLFGAEVLILSLSASLFGAFSGYFLANIFGYLIFNASIDFRLISVLFAIIISLIFAFFASFLPLKKALTINVCENLKGE</sequence>
<feature type="domain" description="MacB-like periplasmic core" evidence="9">
    <location>
        <begin position="26"/>
        <end position="194"/>
    </location>
</feature>
<dbReference type="InterPro" id="IPR025857">
    <property type="entry name" value="MacB_PCD"/>
</dbReference>
<comment type="similarity">
    <text evidence="6">Belongs to the ABC-4 integral membrane protein family.</text>
</comment>
<keyword evidence="5 7" id="KW-0472">Membrane</keyword>
<name>A0A0A8H1X8_9BACT</name>
<evidence type="ECO:0000313" key="10">
    <source>
        <dbReference type="EMBL" id="AJC88091.1"/>
    </source>
</evidence>
<evidence type="ECO:0000256" key="3">
    <source>
        <dbReference type="ARBA" id="ARBA00022692"/>
    </source>
</evidence>
<dbReference type="PANTHER" id="PTHR30572:SF4">
    <property type="entry name" value="ABC TRANSPORTER PERMEASE YTRF"/>
    <property type="match status" value="1"/>
</dbReference>
<reference evidence="10 11" key="1">
    <citation type="journal article" date="2014" name="Genome Biol. Evol.">
        <title>Comparative Genomics of the Campylobacter lari Group.</title>
        <authorList>
            <person name="Miller W.G."/>
            <person name="Yee E."/>
            <person name="Chapman M.H."/>
            <person name="Smith T.P."/>
            <person name="Bono J.L."/>
            <person name="Huynh S."/>
            <person name="Parker C.T."/>
            <person name="Vandamme P."/>
            <person name="Luong K."/>
            <person name="Korlach J."/>
        </authorList>
    </citation>
    <scope>NUCLEOTIDE SEQUENCE [LARGE SCALE GENOMIC DNA]</scope>
    <source>
        <strain evidence="10 11">NCTC 12927</strain>
    </source>
</reference>
<gene>
    <name evidence="10" type="ORF">CINS_1129</name>
</gene>
<evidence type="ECO:0000259" key="8">
    <source>
        <dbReference type="Pfam" id="PF02687"/>
    </source>
</evidence>
<organism evidence="10 11">
    <name type="scientific">Campylobacter insulaenigrae NCTC 12927</name>
    <dbReference type="NCBI Taxonomy" id="1031564"/>
    <lineage>
        <taxon>Bacteria</taxon>
        <taxon>Pseudomonadati</taxon>
        <taxon>Campylobacterota</taxon>
        <taxon>Epsilonproteobacteria</taxon>
        <taxon>Campylobacterales</taxon>
        <taxon>Campylobacteraceae</taxon>
        <taxon>Campylobacter</taxon>
    </lineage>
</organism>
<dbReference type="HOGENOM" id="CLU_000604_8_4_7"/>
<dbReference type="RefSeq" id="WP_039650589.1">
    <property type="nucleotide sequence ID" value="NZ_CP007770.1"/>
</dbReference>
<dbReference type="GeneID" id="74431916"/>
<feature type="transmembrane region" description="Helical" evidence="7">
    <location>
        <begin position="21"/>
        <end position="43"/>
    </location>
</feature>
<dbReference type="Proteomes" id="UP000031163">
    <property type="component" value="Chromosome"/>
</dbReference>
<evidence type="ECO:0000256" key="4">
    <source>
        <dbReference type="ARBA" id="ARBA00022989"/>
    </source>
</evidence>
<dbReference type="STRING" id="1031564.CINS_1129"/>
<evidence type="ECO:0000256" key="1">
    <source>
        <dbReference type="ARBA" id="ARBA00004651"/>
    </source>
</evidence>
<dbReference type="PANTHER" id="PTHR30572">
    <property type="entry name" value="MEMBRANE COMPONENT OF TRANSPORTER-RELATED"/>
    <property type="match status" value="1"/>
</dbReference>
<dbReference type="GO" id="GO:0005886">
    <property type="term" value="C:plasma membrane"/>
    <property type="evidence" value="ECO:0007669"/>
    <property type="project" value="UniProtKB-SubCell"/>
</dbReference>